<dbReference type="Proteomes" id="UP000269544">
    <property type="component" value="Chromosome"/>
</dbReference>
<dbReference type="AlphaFoldDB" id="A0A448V3G5"/>
<protein>
    <submittedName>
        <fullName evidence="2">O-acetyl-ADP-ribose deacetylase</fullName>
        <ecNumber evidence="2">3.5.1.-</ecNumber>
    </submittedName>
</protein>
<evidence type="ECO:0000313" key="2">
    <source>
        <dbReference type="EMBL" id="VEJ36344.1"/>
    </source>
</evidence>
<evidence type="ECO:0000313" key="3">
    <source>
        <dbReference type="Proteomes" id="UP000269544"/>
    </source>
</evidence>
<evidence type="ECO:0000259" key="1">
    <source>
        <dbReference type="PROSITE" id="PS51154"/>
    </source>
</evidence>
<accession>A0A448V3G5</accession>
<dbReference type="CDD" id="cd02908">
    <property type="entry name" value="Macro_OAADPr_deacetylase"/>
    <property type="match status" value="1"/>
</dbReference>
<dbReference type="PANTHER" id="PTHR11106">
    <property type="entry name" value="GANGLIOSIDE INDUCED DIFFERENTIATION ASSOCIATED PROTEIN 2-RELATED"/>
    <property type="match status" value="1"/>
</dbReference>
<gene>
    <name evidence="2" type="primary">ymdB</name>
    <name evidence="2" type="ORF">NCTC13079_01549</name>
</gene>
<dbReference type="EC" id="3.5.1.-" evidence="2"/>
<proteinExistence type="predicted"/>
<name>A0A448V3G5_9FIRM</name>
<dbReference type="SMART" id="SM00506">
    <property type="entry name" value="A1pp"/>
    <property type="match status" value="1"/>
</dbReference>
<sequence length="172" mass="18194">MQSKIEMRLGDITKIEVDAIVNAANEGLKRGGGVCGAIFAAAGAKELAAACDAIGHCDTGEAVITDGFRLPAKYIIHTPGPVWRGGDANEAKLLRASYRNSLELAAQNGVKSIAFPSISTGIFGYPVEEAAAIAVETARDFLAEGHEMEIIWVLFDEKTKAVYEKALAEVGK</sequence>
<dbReference type="InterPro" id="IPR002589">
    <property type="entry name" value="Macro_dom"/>
</dbReference>
<dbReference type="PANTHER" id="PTHR11106:SF27">
    <property type="entry name" value="MACRO DOMAIN-CONTAINING PROTEIN"/>
    <property type="match status" value="1"/>
</dbReference>
<dbReference type="SUPFAM" id="SSF52949">
    <property type="entry name" value="Macro domain-like"/>
    <property type="match status" value="1"/>
</dbReference>
<dbReference type="OrthoDB" id="6194521at2"/>
<dbReference type="RefSeq" id="WP_126466235.1">
    <property type="nucleotide sequence ID" value="NZ_LR134523.1"/>
</dbReference>
<dbReference type="GO" id="GO:0016787">
    <property type="term" value="F:hydrolase activity"/>
    <property type="evidence" value="ECO:0007669"/>
    <property type="project" value="UniProtKB-KW"/>
</dbReference>
<organism evidence="2 3">
    <name type="scientific">Aedoeadaptatus ivorii</name>
    <dbReference type="NCBI Taxonomy" id="54006"/>
    <lineage>
        <taxon>Bacteria</taxon>
        <taxon>Bacillati</taxon>
        <taxon>Bacillota</taxon>
        <taxon>Tissierellia</taxon>
        <taxon>Tissierellales</taxon>
        <taxon>Peptoniphilaceae</taxon>
        <taxon>Aedoeadaptatus</taxon>
    </lineage>
</organism>
<dbReference type="PROSITE" id="PS51154">
    <property type="entry name" value="MACRO"/>
    <property type="match status" value="1"/>
</dbReference>
<dbReference type="Pfam" id="PF01661">
    <property type="entry name" value="Macro"/>
    <property type="match status" value="1"/>
</dbReference>
<keyword evidence="3" id="KW-1185">Reference proteome</keyword>
<dbReference type="EMBL" id="LR134523">
    <property type="protein sequence ID" value="VEJ36344.1"/>
    <property type="molecule type" value="Genomic_DNA"/>
</dbReference>
<dbReference type="Gene3D" id="3.40.220.10">
    <property type="entry name" value="Leucine Aminopeptidase, subunit E, domain 1"/>
    <property type="match status" value="1"/>
</dbReference>
<keyword evidence="2" id="KW-0378">Hydrolase</keyword>
<feature type="domain" description="Macro" evidence="1">
    <location>
        <begin position="1"/>
        <end position="171"/>
    </location>
</feature>
<dbReference type="KEGG" id="piv:NCTC13079_01549"/>
<reference evidence="2 3" key="1">
    <citation type="submission" date="2018-12" db="EMBL/GenBank/DDBJ databases">
        <authorList>
            <consortium name="Pathogen Informatics"/>
        </authorList>
    </citation>
    <scope>NUCLEOTIDE SEQUENCE [LARGE SCALE GENOMIC DNA]</scope>
    <source>
        <strain evidence="2 3">NCTC13079</strain>
    </source>
</reference>
<dbReference type="InterPro" id="IPR043472">
    <property type="entry name" value="Macro_dom-like"/>
</dbReference>